<protein>
    <recommendedName>
        <fullName evidence="4">Polyketide synthase-like phosphopantetheine-binding domain-containing protein</fullName>
    </recommendedName>
</protein>
<dbReference type="PANTHER" id="PTHR43201:SF8">
    <property type="entry name" value="ACYL-COA SYNTHETASE FAMILY MEMBER 3"/>
    <property type="match status" value="1"/>
</dbReference>
<dbReference type="PANTHER" id="PTHR43201">
    <property type="entry name" value="ACYL-COA SYNTHETASE"/>
    <property type="match status" value="1"/>
</dbReference>
<dbReference type="Pfam" id="PF23562">
    <property type="entry name" value="AMP-binding_C_3"/>
    <property type="match status" value="1"/>
</dbReference>
<gene>
    <name evidence="5" type="ORF">ZT1A5_G10094</name>
</gene>
<dbReference type="InterPro" id="IPR009081">
    <property type="entry name" value="PP-bd_ACP"/>
</dbReference>
<dbReference type="PROSITE" id="PS00455">
    <property type="entry name" value="AMP_BINDING"/>
    <property type="match status" value="1"/>
</dbReference>
<evidence type="ECO:0000256" key="3">
    <source>
        <dbReference type="ARBA" id="ARBA00022553"/>
    </source>
</evidence>
<dbReference type="AlphaFoldDB" id="A0A1Y6LZ01"/>
<dbReference type="EMBL" id="LT882686">
    <property type="protein sequence ID" value="SMY28648.1"/>
    <property type="molecule type" value="Genomic_DNA"/>
</dbReference>
<dbReference type="Gene3D" id="1.10.1200.10">
    <property type="entry name" value="ACP-like"/>
    <property type="match status" value="1"/>
</dbReference>
<dbReference type="InterPro" id="IPR042099">
    <property type="entry name" value="ANL_N_sf"/>
</dbReference>
<dbReference type="InterPro" id="IPR020845">
    <property type="entry name" value="AMP-binding_CS"/>
</dbReference>
<dbReference type="InterPro" id="IPR020806">
    <property type="entry name" value="PKS_PP-bd"/>
</dbReference>
<dbReference type="SMART" id="SM00823">
    <property type="entry name" value="PKS_PP"/>
    <property type="match status" value="1"/>
</dbReference>
<evidence type="ECO:0000256" key="2">
    <source>
        <dbReference type="ARBA" id="ARBA00022450"/>
    </source>
</evidence>
<dbReference type="InterPro" id="IPR036736">
    <property type="entry name" value="ACP-like_sf"/>
</dbReference>
<dbReference type="GO" id="GO:0006631">
    <property type="term" value="P:fatty acid metabolic process"/>
    <property type="evidence" value="ECO:0007669"/>
    <property type="project" value="TreeGrafter"/>
</dbReference>
<accession>A0A1Y6LZ01</accession>
<organism evidence="5 6">
    <name type="scientific">Zymoseptoria tritici ST99CH_1A5</name>
    <dbReference type="NCBI Taxonomy" id="1276529"/>
    <lineage>
        <taxon>Eukaryota</taxon>
        <taxon>Fungi</taxon>
        <taxon>Dikarya</taxon>
        <taxon>Ascomycota</taxon>
        <taxon>Pezizomycotina</taxon>
        <taxon>Dothideomycetes</taxon>
        <taxon>Dothideomycetidae</taxon>
        <taxon>Mycosphaerellales</taxon>
        <taxon>Mycosphaerellaceae</taxon>
        <taxon>Zymoseptoria</taxon>
    </lineage>
</organism>
<sequence length="558" mass="62235">MNPFPDPNLTSIAALVKHNAATQPSRPAFFAPVGDSFDVISWATFYALCCKASAYYAFKFRDEIEHANKTGQQPAVALLGTGTSIEYLVTQIALNSLHIRILLLSNKNSPATRDHLLQACNAVAIVVDKANELSLAEGDGCQLPVVALIELDKLQESCDAVREHHAVFESNDEWNLQSMIIHSSGSTGMPKPIIHTNRKSPLVRMEPLGEGLFECVFDEGFPLAAELWLDESAPKPYRTGDLFIEDPPKSGYFVLQGRRNDIPIHNNGEKMHARALAMSLGEDRQCHCGEAVFGTGKPCPSVVIVTRWENVLEDRDVDLEEAVCEVVKECNKRTLAHSRIPREMILILGRGETLPVTPKGNVRRNIAWESYGDRVEELYTRLLGDDSTSGNLEDCSPVRTDLSQADVIRHAIADVLGELPEDVTDDQDWYHLGLDSLRAVDLRLKLARVFGSFPMMSTVTGLLSFLESRKKDSSLSQTSINSRHHEWVRSTIQRTNRELDEWVESPHQGPISERNNQQIVIPVGYAGVQEDLNLSDLHFTNNRPFFGDWAHQERSHAG</sequence>
<evidence type="ECO:0000256" key="1">
    <source>
        <dbReference type="ARBA" id="ARBA00006432"/>
    </source>
</evidence>
<reference evidence="5 6" key="1">
    <citation type="submission" date="2016-10" db="EMBL/GenBank/DDBJ databases">
        <authorList>
            <person name="Varghese N."/>
        </authorList>
    </citation>
    <scope>NUCLEOTIDE SEQUENCE [LARGE SCALE GENOMIC DNA]</scope>
</reference>
<keyword evidence="3" id="KW-0597">Phosphoprotein</keyword>
<dbReference type="Pfam" id="PF00550">
    <property type="entry name" value="PP-binding"/>
    <property type="match status" value="1"/>
</dbReference>
<dbReference type="Pfam" id="PF00501">
    <property type="entry name" value="AMP-binding"/>
    <property type="match status" value="1"/>
</dbReference>
<proteinExistence type="inferred from homology"/>
<dbReference type="GO" id="GO:0031177">
    <property type="term" value="F:phosphopantetheine binding"/>
    <property type="evidence" value="ECO:0007669"/>
    <property type="project" value="InterPro"/>
</dbReference>
<dbReference type="GO" id="GO:0031956">
    <property type="term" value="F:medium-chain fatty acid-CoA ligase activity"/>
    <property type="evidence" value="ECO:0007669"/>
    <property type="project" value="TreeGrafter"/>
</dbReference>
<dbReference type="Gene3D" id="3.40.50.12780">
    <property type="entry name" value="N-terminal domain of ligase-like"/>
    <property type="match status" value="1"/>
</dbReference>
<dbReference type="SUPFAM" id="SSF47336">
    <property type="entry name" value="ACP-like"/>
    <property type="match status" value="1"/>
</dbReference>
<comment type="similarity">
    <text evidence="1">Belongs to the ATP-dependent AMP-binding enzyme family.</text>
</comment>
<evidence type="ECO:0000313" key="5">
    <source>
        <dbReference type="EMBL" id="SMY28648.1"/>
    </source>
</evidence>
<evidence type="ECO:0000313" key="6">
    <source>
        <dbReference type="Proteomes" id="UP000215453"/>
    </source>
</evidence>
<dbReference type="InterPro" id="IPR000873">
    <property type="entry name" value="AMP-dep_synth/lig_dom"/>
</dbReference>
<dbReference type="SUPFAM" id="SSF56801">
    <property type="entry name" value="Acetyl-CoA synthetase-like"/>
    <property type="match status" value="2"/>
</dbReference>
<evidence type="ECO:0000259" key="4">
    <source>
        <dbReference type="SMART" id="SM00823"/>
    </source>
</evidence>
<feature type="domain" description="Polyketide synthase-like phosphopantetheine-binding" evidence="4">
    <location>
        <begin position="405"/>
        <end position="470"/>
    </location>
</feature>
<name>A0A1Y6LZ01_ZYMTR</name>
<dbReference type="Proteomes" id="UP000215453">
    <property type="component" value="Chromosome 11"/>
</dbReference>
<keyword evidence="2" id="KW-0596">Phosphopantetheine</keyword>